<reference evidence="2 3" key="1">
    <citation type="submission" date="2016-02" db="EMBL/GenBank/DDBJ databases">
        <title>Genome analysis of coral dinoflagellate symbionts highlights evolutionary adaptations to a symbiotic lifestyle.</title>
        <authorList>
            <person name="Aranda M."/>
            <person name="Li Y."/>
            <person name="Liew Y.J."/>
            <person name="Baumgarten S."/>
            <person name="Simakov O."/>
            <person name="Wilson M."/>
            <person name="Piel J."/>
            <person name="Ashoor H."/>
            <person name="Bougouffa S."/>
            <person name="Bajic V.B."/>
            <person name="Ryu T."/>
            <person name="Ravasi T."/>
            <person name="Bayer T."/>
            <person name="Micklem G."/>
            <person name="Kim H."/>
            <person name="Bhak J."/>
            <person name="Lajeunesse T.C."/>
            <person name="Voolstra C.R."/>
        </authorList>
    </citation>
    <scope>NUCLEOTIDE SEQUENCE [LARGE SCALE GENOMIC DNA]</scope>
    <source>
        <strain evidence="2 3">CCMP2467</strain>
    </source>
</reference>
<keyword evidence="1" id="KW-0812">Transmembrane</keyword>
<feature type="transmembrane region" description="Helical" evidence="1">
    <location>
        <begin position="180"/>
        <end position="207"/>
    </location>
</feature>
<dbReference type="AlphaFoldDB" id="A0A1Q9DPD4"/>
<feature type="transmembrane region" description="Helical" evidence="1">
    <location>
        <begin position="6"/>
        <end position="24"/>
    </location>
</feature>
<evidence type="ECO:0000256" key="1">
    <source>
        <dbReference type="SAM" id="Phobius"/>
    </source>
</evidence>
<feature type="transmembrane region" description="Helical" evidence="1">
    <location>
        <begin position="133"/>
        <end position="159"/>
    </location>
</feature>
<gene>
    <name evidence="2" type="ORF">AK812_SmicGene20675</name>
</gene>
<keyword evidence="1" id="KW-0472">Membrane</keyword>
<name>A0A1Q9DPD4_SYMMI</name>
<evidence type="ECO:0000313" key="2">
    <source>
        <dbReference type="EMBL" id="OLP97032.1"/>
    </source>
</evidence>
<feature type="transmembrane region" description="Helical" evidence="1">
    <location>
        <begin position="69"/>
        <end position="89"/>
    </location>
</feature>
<protein>
    <submittedName>
        <fullName evidence="2">Uncharacterized protein</fullName>
    </submittedName>
</protein>
<comment type="caution">
    <text evidence="2">The sequence shown here is derived from an EMBL/GenBank/DDBJ whole genome shotgun (WGS) entry which is preliminary data.</text>
</comment>
<organism evidence="2 3">
    <name type="scientific">Symbiodinium microadriaticum</name>
    <name type="common">Dinoflagellate</name>
    <name type="synonym">Zooxanthella microadriatica</name>
    <dbReference type="NCBI Taxonomy" id="2951"/>
    <lineage>
        <taxon>Eukaryota</taxon>
        <taxon>Sar</taxon>
        <taxon>Alveolata</taxon>
        <taxon>Dinophyceae</taxon>
        <taxon>Suessiales</taxon>
        <taxon>Symbiodiniaceae</taxon>
        <taxon>Symbiodinium</taxon>
    </lineage>
</organism>
<dbReference type="Proteomes" id="UP000186817">
    <property type="component" value="Unassembled WGS sequence"/>
</dbReference>
<sequence>MNFGVGQQTVTLVLLSLTWICSVLRKHPRSTYAHDAKWCMFAYWLAAAAQQVSFLRLDNNEDLYFGATPWFQFGNAVQCVALGWTLYLLRMRIMGIRSSLEQTACSTTGSHIWIFVMCCSLYIRYAFATVDTVPLIVVSVSVLCTVWITYTALTCKRLALKLNMLLQETRRVRGPPRKQAIWAAQIIGMEILICTMLGLTMCFYGVVSAMWVHALLLYQTAKSEANVLLIMSRDKLVVLVNHIDWVVNSLGLGLLSGILWQGRPPDDSPELRYALSRGLSSMTNLLSPMEQEVYDNVVKQLAHRGFRLDALLTFWERLLAGQMMPGFDPRRSLTNDVVRRAIIPESRVGDAGCALATLWASRGSTAQVMVTHNWNNSFGNLVSAILADALGRSAYQEMAVQIATTSGFQQVRAKLSGKLETTYWVCAFSINQHASICAGFGAEPLQGTPEWAAWDRRRKDSVTGEAFLPCSCRVEKVFSNTDARSELNKFDDMMTHLALDVVGFRQLIVLDDAFEVLFRAWCVAEIFEASVLGMESRIQVSSQDVVDRNYDRLSLLDVRQCTASSQADKEMIMAKISNVEVFNWKIQQLVFSEELGLFAQWVDGNERSRQVGRIVRRCAMSAESTADRPVSTSRKCCPSLCLLTTPGGDSDDSSEEEPTTALLDSCAKSPAVCSALRPESLRFLEGSPSQASEPLVEALAAAAELLLLPGCQAMWPRLLEALIFGGAGNACARVTAERPRGALRWEQWARKVLAALKKPWQAENVQRLMRHLDTRAVDVVRHSHS</sequence>
<accession>A0A1Q9DPD4</accession>
<dbReference type="OrthoDB" id="427347at2759"/>
<evidence type="ECO:0000313" key="3">
    <source>
        <dbReference type="Proteomes" id="UP000186817"/>
    </source>
</evidence>
<proteinExistence type="predicted"/>
<keyword evidence="3" id="KW-1185">Reference proteome</keyword>
<keyword evidence="1" id="KW-1133">Transmembrane helix</keyword>
<feature type="transmembrane region" description="Helical" evidence="1">
    <location>
        <begin position="36"/>
        <end position="57"/>
    </location>
</feature>
<feature type="transmembrane region" description="Helical" evidence="1">
    <location>
        <begin position="110"/>
        <end position="127"/>
    </location>
</feature>
<dbReference type="EMBL" id="LSRX01000448">
    <property type="protein sequence ID" value="OLP97032.1"/>
    <property type="molecule type" value="Genomic_DNA"/>
</dbReference>